<dbReference type="GO" id="GO:0000155">
    <property type="term" value="F:phosphorelay sensor kinase activity"/>
    <property type="evidence" value="ECO:0007669"/>
    <property type="project" value="InterPro"/>
</dbReference>
<evidence type="ECO:0000256" key="3">
    <source>
        <dbReference type="ARBA" id="ARBA00022553"/>
    </source>
</evidence>
<keyword evidence="7" id="KW-0067">ATP-binding</keyword>
<feature type="domain" description="Signal transduction histidine kinase subgroup 3 dimerisation and phosphoacceptor" evidence="10">
    <location>
        <begin position="167"/>
        <end position="230"/>
    </location>
</feature>
<dbReference type="GO" id="GO:0005524">
    <property type="term" value="F:ATP binding"/>
    <property type="evidence" value="ECO:0007669"/>
    <property type="project" value="UniProtKB-KW"/>
</dbReference>
<dbReference type="RefSeq" id="WP_085511125.1">
    <property type="nucleotide sequence ID" value="NZ_FXAP01000002.1"/>
</dbReference>
<evidence type="ECO:0000256" key="5">
    <source>
        <dbReference type="ARBA" id="ARBA00022741"/>
    </source>
</evidence>
<feature type="transmembrane region" description="Helical" evidence="9">
    <location>
        <begin position="54"/>
        <end position="78"/>
    </location>
</feature>
<proteinExistence type="predicted"/>
<keyword evidence="5" id="KW-0547">Nucleotide-binding</keyword>
<dbReference type="GO" id="GO:0016020">
    <property type="term" value="C:membrane"/>
    <property type="evidence" value="ECO:0007669"/>
    <property type="project" value="InterPro"/>
</dbReference>
<sequence>MKPRSRLWSVLLELALIAAAAVESLTTLEWATPWESGLAIAAAVGLVFRRRWPWLSLLLAVPAFTLNLATLAGLAALFSVAVRERRRWRLVTTGAVVFVLAAVPWWGWTSPNYTILSIVYAALYAAAPITFGLLVRTRRELFDRVRDLEQIRRSERARIASDVLVEERTRIAREMHDVVSHQVSLIAVQAGAIQVQTEEPGTKRMAVTIRSLASRTLDELRDMVTLLRAETGHAPLAPQPTVDDLDRLIADSGIAVTSAIELPDGLPAPVQRAIYRTVQEGLTNARKHAPGAAVDVRAEASADEVTVVIRNARPARSSDSSWLSAGHGLVGLSERAELLNGSLLTEDAPTRFTLTFRVPY</sequence>
<accession>A0A3N2C6Y2</accession>
<protein>
    <recommendedName>
        <fullName evidence="2">histidine kinase</fullName>
        <ecNumber evidence="2">2.7.13.3</ecNumber>
    </recommendedName>
</protein>
<keyword evidence="9" id="KW-0472">Membrane</keyword>
<gene>
    <name evidence="11" type="ORF">EDD42_3379</name>
</gene>
<name>A0A3N2C6Y2_9MICO</name>
<evidence type="ECO:0000256" key="6">
    <source>
        <dbReference type="ARBA" id="ARBA00022777"/>
    </source>
</evidence>
<evidence type="ECO:0000313" key="12">
    <source>
        <dbReference type="Proteomes" id="UP000266915"/>
    </source>
</evidence>
<dbReference type="PANTHER" id="PTHR24421:SF10">
    <property type="entry name" value="NITRATE_NITRITE SENSOR PROTEIN NARQ"/>
    <property type="match status" value="1"/>
</dbReference>
<dbReference type="AlphaFoldDB" id="A0A3N2C6Y2"/>
<dbReference type="InterPro" id="IPR036890">
    <property type="entry name" value="HATPase_C_sf"/>
</dbReference>
<keyword evidence="9" id="KW-1133">Transmembrane helix</keyword>
<reference evidence="11 12" key="1">
    <citation type="submission" date="2018-11" db="EMBL/GenBank/DDBJ databases">
        <title>Sequencing the genomes of 1000 actinobacteria strains.</title>
        <authorList>
            <person name="Klenk H.-P."/>
        </authorList>
    </citation>
    <scope>NUCLEOTIDE SEQUENCE [LARGE SCALE GENOMIC DNA]</scope>
    <source>
        <strain evidence="11 12">DSM 14012</strain>
    </source>
</reference>
<evidence type="ECO:0000313" key="11">
    <source>
        <dbReference type="EMBL" id="ROR83268.1"/>
    </source>
</evidence>
<evidence type="ECO:0000256" key="2">
    <source>
        <dbReference type="ARBA" id="ARBA00012438"/>
    </source>
</evidence>
<dbReference type="InterPro" id="IPR011712">
    <property type="entry name" value="Sig_transdc_His_kin_sub3_dim/P"/>
</dbReference>
<dbReference type="PANTHER" id="PTHR24421">
    <property type="entry name" value="NITRATE/NITRITE SENSOR PROTEIN NARX-RELATED"/>
    <property type="match status" value="1"/>
</dbReference>
<dbReference type="CDD" id="cd16917">
    <property type="entry name" value="HATPase_UhpB-NarQ-NarX-like"/>
    <property type="match status" value="1"/>
</dbReference>
<keyword evidence="8" id="KW-0902">Two-component regulatory system</keyword>
<evidence type="ECO:0000256" key="7">
    <source>
        <dbReference type="ARBA" id="ARBA00022840"/>
    </source>
</evidence>
<keyword evidence="6 11" id="KW-0418">Kinase</keyword>
<keyword evidence="9" id="KW-0812">Transmembrane</keyword>
<evidence type="ECO:0000256" key="9">
    <source>
        <dbReference type="SAM" id="Phobius"/>
    </source>
</evidence>
<feature type="transmembrane region" description="Helical" evidence="9">
    <location>
        <begin position="114"/>
        <end position="135"/>
    </location>
</feature>
<keyword evidence="3" id="KW-0597">Phosphoprotein</keyword>
<keyword evidence="12" id="KW-1185">Reference proteome</keyword>
<dbReference type="GO" id="GO:0046983">
    <property type="term" value="F:protein dimerization activity"/>
    <property type="evidence" value="ECO:0007669"/>
    <property type="project" value="InterPro"/>
</dbReference>
<comment type="caution">
    <text evidence="11">The sequence shown here is derived from an EMBL/GenBank/DDBJ whole genome shotgun (WGS) entry which is preliminary data.</text>
</comment>
<comment type="catalytic activity">
    <reaction evidence="1">
        <text>ATP + protein L-histidine = ADP + protein N-phospho-L-histidine.</text>
        <dbReference type="EC" id="2.7.13.3"/>
    </reaction>
</comment>
<dbReference type="SUPFAM" id="SSF55874">
    <property type="entry name" value="ATPase domain of HSP90 chaperone/DNA topoisomerase II/histidine kinase"/>
    <property type="match status" value="1"/>
</dbReference>
<dbReference type="Proteomes" id="UP000266915">
    <property type="component" value="Unassembled WGS sequence"/>
</dbReference>
<evidence type="ECO:0000256" key="4">
    <source>
        <dbReference type="ARBA" id="ARBA00022679"/>
    </source>
</evidence>
<evidence type="ECO:0000256" key="8">
    <source>
        <dbReference type="ARBA" id="ARBA00023012"/>
    </source>
</evidence>
<dbReference type="EC" id="2.7.13.3" evidence="2"/>
<organism evidence="11 12">
    <name type="scientific">Plantibacter flavus</name>
    <dbReference type="NCBI Taxonomy" id="150123"/>
    <lineage>
        <taxon>Bacteria</taxon>
        <taxon>Bacillati</taxon>
        <taxon>Actinomycetota</taxon>
        <taxon>Actinomycetes</taxon>
        <taxon>Micrococcales</taxon>
        <taxon>Microbacteriaceae</taxon>
        <taxon>Plantibacter</taxon>
    </lineage>
</organism>
<evidence type="ECO:0000256" key="1">
    <source>
        <dbReference type="ARBA" id="ARBA00000085"/>
    </source>
</evidence>
<evidence type="ECO:0000259" key="10">
    <source>
        <dbReference type="Pfam" id="PF07730"/>
    </source>
</evidence>
<dbReference type="Gene3D" id="1.20.5.1930">
    <property type="match status" value="1"/>
</dbReference>
<dbReference type="Gene3D" id="3.30.565.10">
    <property type="entry name" value="Histidine kinase-like ATPase, C-terminal domain"/>
    <property type="match status" value="1"/>
</dbReference>
<dbReference type="InterPro" id="IPR050482">
    <property type="entry name" value="Sensor_HK_TwoCompSys"/>
</dbReference>
<keyword evidence="4" id="KW-0808">Transferase</keyword>
<dbReference type="EMBL" id="RKHL01000001">
    <property type="protein sequence ID" value="ROR83268.1"/>
    <property type="molecule type" value="Genomic_DNA"/>
</dbReference>
<dbReference type="Pfam" id="PF07730">
    <property type="entry name" value="HisKA_3"/>
    <property type="match status" value="1"/>
</dbReference>
<feature type="transmembrane region" description="Helical" evidence="9">
    <location>
        <begin position="90"/>
        <end position="108"/>
    </location>
</feature>